<dbReference type="RefSeq" id="WP_090677287.1">
    <property type="nucleotide sequence ID" value="NZ_FNIT01000022.1"/>
</dbReference>
<evidence type="ECO:0000256" key="1">
    <source>
        <dbReference type="SAM" id="Phobius"/>
    </source>
</evidence>
<dbReference type="PROSITE" id="PS51257">
    <property type="entry name" value="PROKAR_LIPOPROTEIN"/>
    <property type="match status" value="1"/>
</dbReference>
<evidence type="ECO:0000313" key="3">
    <source>
        <dbReference type="Proteomes" id="UP000198793"/>
    </source>
</evidence>
<dbReference type="OrthoDB" id="8303516at2"/>
<keyword evidence="1" id="KW-1133">Transmembrane helix</keyword>
<keyword evidence="1" id="KW-0812">Transmembrane</keyword>
<dbReference type="STRING" id="1166073.SAMN05192530_12211"/>
<dbReference type="EMBL" id="FNIT01000022">
    <property type="protein sequence ID" value="SDO92360.1"/>
    <property type="molecule type" value="Genomic_DNA"/>
</dbReference>
<sequence>MRIAVGLISIFLGLLVLVQSCAVATTAGLAQDAATGDAGAVGIVVGLLFFTGGAFSFGLPMVATVVLLLAGLLALLGGGAFGDLRIWAYVAFGLAGLSLIAWRSARKRAAAFQTPPAAS</sequence>
<dbReference type="Proteomes" id="UP000198793">
    <property type="component" value="Unassembled WGS sequence"/>
</dbReference>
<name>A0A1H0NJ37_9HYPH</name>
<evidence type="ECO:0000313" key="2">
    <source>
        <dbReference type="EMBL" id="SDO92360.1"/>
    </source>
</evidence>
<feature type="transmembrane region" description="Helical" evidence="1">
    <location>
        <begin position="40"/>
        <end position="57"/>
    </location>
</feature>
<dbReference type="AlphaFoldDB" id="A0A1H0NJ37"/>
<organism evidence="2 3">
    <name type="scientific">Aureimonas jatrophae</name>
    <dbReference type="NCBI Taxonomy" id="1166073"/>
    <lineage>
        <taxon>Bacteria</taxon>
        <taxon>Pseudomonadati</taxon>
        <taxon>Pseudomonadota</taxon>
        <taxon>Alphaproteobacteria</taxon>
        <taxon>Hyphomicrobiales</taxon>
        <taxon>Aurantimonadaceae</taxon>
        <taxon>Aureimonas</taxon>
    </lineage>
</organism>
<accession>A0A1H0NJ37</accession>
<protein>
    <recommendedName>
        <fullName evidence="4">Lipoprotein</fullName>
    </recommendedName>
</protein>
<feature type="transmembrane region" description="Helical" evidence="1">
    <location>
        <begin position="86"/>
        <end position="102"/>
    </location>
</feature>
<keyword evidence="1" id="KW-0472">Membrane</keyword>
<reference evidence="2 3" key="1">
    <citation type="submission" date="2016-10" db="EMBL/GenBank/DDBJ databases">
        <authorList>
            <person name="de Groot N.N."/>
        </authorList>
    </citation>
    <scope>NUCLEOTIDE SEQUENCE [LARGE SCALE GENOMIC DNA]</scope>
    <source>
        <strain evidence="3">L7-484,KACC 16230,DSM 25025</strain>
    </source>
</reference>
<gene>
    <name evidence="2" type="ORF">SAMN05192530_12211</name>
</gene>
<evidence type="ECO:0008006" key="4">
    <source>
        <dbReference type="Google" id="ProtNLM"/>
    </source>
</evidence>
<proteinExistence type="predicted"/>
<feature type="transmembrane region" description="Helical" evidence="1">
    <location>
        <begin position="62"/>
        <end position="80"/>
    </location>
</feature>
<keyword evidence="3" id="KW-1185">Reference proteome</keyword>